<dbReference type="Proteomes" id="UP000186607">
    <property type="component" value="Unassembled WGS sequence"/>
</dbReference>
<keyword evidence="1" id="KW-0472">Membrane</keyword>
<dbReference type="RefSeq" id="WP_075830266.1">
    <property type="nucleotide sequence ID" value="NZ_MSTI01000014.1"/>
</dbReference>
<gene>
    <name evidence="2" type="ORF">BOO71_0001000</name>
</gene>
<reference evidence="2 3" key="1">
    <citation type="submission" date="2017-01" db="EMBL/GenBank/DDBJ databases">
        <title>Genome Analysis of Deinococcus marmoris KOPRI26562.</title>
        <authorList>
            <person name="Kim J.H."/>
            <person name="Oh H.-M."/>
        </authorList>
    </citation>
    <scope>NUCLEOTIDE SEQUENCE [LARGE SCALE GENOMIC DNA]</scope>
    <source>
        <strain evidence="2 3">KOPRI26562</strain>
    </source>
</reference>
<feature type="transmembrane region" description="Helical" evidence="1">
    <location>
        <begin position="77"/>
        <end position="98"/>
    </location>
</feature>
<dbReference type="OrthoDB" id="75953at2"/>
<keyword evidence="1" id="KW-1133">Transmembrane helix</keyword>
<dbReference type="Pfam" id="PF08592">
    <property type="entry name" value="Anthrone_oxy"/>
    <property type="match status" value="1"/>
</dbReference>
<feature type="transmembrane region" description="Helical" evidence="1">
    <location>
        <begin position="6"/>
        <end position="30"/>
    </location>
</feature>
<dbReference type="AlphaFoldDB" id="A0A1U7P4B5"/>
<dbReference type="InterPro" id="IPR013901">
    <property type="entry name" value="Anthrone_oxy"/>
</dbReference>
<evidence type="ECO:0000313" key="2">
    <source>
        <dbReference type="EMBL" id="OLV20014.1"/>
    </source>
</evidence>
<comment type="caution">
    <text evidence="2">The sequence shown here is derived from an EMBL/GenBank/DDBJ whole genome shotgun (WGS) entry which is preliminary data.</text>
</comment>
<feature type="transmembrane region" description="Helical" evidence="1">
    <location>
        <begin position="51"/>
        <end position="71"/>
    </location>
</feature>
<keyword evidence="3" id="KW-1185">Reference proteome</keyword>
<dbReference type="EMBL" id="MSTI01000014">
    <property type="protein sequence ID" value="OLV20014.1"/>
    <property type="molecule type" value="Genomic_DNA"/>
</dbReference>
<protein>
    <recommendedName>
        <fullName evidence="4">DUF1772 domain-containing protein</fullName>
    </recommendedName>
</protein>
<feature type="transmembrane region" description="Helical" evidence="1">
    <location>
        <begin position="127"/>
        <end position="144"/>
    </location>
</feature>
<evidence type="ECO:0008006" key="4">
    <source>
        <dbReference type="Google" id="ProtNLM"/>
    </source>
</evidence>
<evidence type="ECO:0000313" key="3">
    <source>
        <dbReference type="Proteomes" id="UP000186607"/>
    </source>
</evidence>
<name>A0A1U7P4B5_9DEIO</name>
<accession>A0A1U7P4B5</accession>
<proteinExistence type="predicted"/>
<organism evidence="2 3">
    <name type="scientific">Deinococcus marmoris</name>
    <dbReference type="NCBI Taxonomy" id="249408"/>
    <lineage>
        <taxon>Bacteria</taxon>
        <taxon>Thermotogati</taxon>
        <taxon>Deinococcota</taxon>
        <taxon>Deinococci</taxon>
        <taxon>Deinococcales</taxon>
        <taxon>Deinococcaceae</taxon>
        <taxon>Deinococcus</taxon>
    </lineage>
</organism>
<evidence type="ECO:0000256" key="1">
    <source>
        <dbReference type="SAM" id="Phobius"/>
    </source>
</evidence>
<sequence>MNLLWVIGTVLAGLNAGILVSGLLEGFYLREVGLSAYLQMHQPRDALFRRMMPPLLLALMACCLGLFALTFGTGRGWLALLAFAVVLADVLVTVRLMVPLNLALQGYDARQPPPEGEQLRRRWSDLHPLRTVLGGLAFVLLLLWR</sequence>
<keyword evidence="1" id="KW-0812">Transmembrane</keyword>